<name>F4PQ50_CACFS</name>
<dbReference type="RefSeq" id="XP_004360364.1">
    <property type="nucleotide sequence ID" value="XM_004360307.1"/>
</dbReference>
<sequence>MNADSDSSSDYILWLLFHLSPHSVADTIYIALMMTSNPPPTIDFNPKQLTFKYNCSNKNIPLTISNNGSDLIELIIQPEDEDLITVPDFRSISPTKSIHSNSLNSAVPSLSPSNNTTSTIFAEKQSAYPATATRIPLNPQEHRCIYLRLNQQQQQQDGKPTESTIQVIYKTKAAGQGGSRFSKEEEGVISIPVKTI</sequence>
<evidence type="ECO:0000313" key="2">
    <source>
        <dbReference type="Proteomes" id="UP000007797"/>
    </source>
</evidence>
<accession>F4PQ50</accession>
<dbReference type="AlphaFoldDB" id="F4PQ50"/>
<dbReference type="GeneID" id="14874653"/>
<gene>
    <name evidence="1" type="ORF">DFA_04641</name>
</gene>
<keyword evidence="2" id="KW-1185">Reference proteome</keyword>
<proteinExistence type="predicted"/>
<evidence type="ECO:0000313" key="1">
    <source>
        <dbReference type="EMBL" id="EGG22513.1"/>
    </source>
</evidence>
<dbReference type="Proteomes" id="UP000007797">
    <property type="component" value="Unassembled WGS sequence"/>
</dbReference>
<organism evidence="1 2">
    <name type="scientific">Cavenderia fasciculata</name>
    <name type="common">Slime mold</name>
    <name type="synonym">Dictyostelium fasciculatum</name>
    <dbReference type="NCBI Taxonomy" id="261658"/>
    <lineage>
        <taxon>Eukaryota</taxon>
        <taxon>Amoebozoa</taxon>
        <taxon>Evosea</taxon>
        <taxon>Eumycetozoa</taxon>
        <taxon>Dictyostelia</taxon>
        <taxon>Acytosteliales</taxon>
        <taxon>Cavenderiaceae</taxon>
        <taxon>Cavenderia</taxon>
    </lineage>
</organism>
<dbReference type="EMBL" id="GL883009">
    <property type="protein sequence ID" value="EGG22513.1"/>
    <property type="molecule type" value="Genomic_DNA"/>
</dbReference>
<reference evidence="2" key="1">
    <citation type="journal article" date="2011" name="Genome Res.">
        <title>Phylogeny-wide analysis of social amoeba genomes highlights ancient origins for complex intercellular communication.</title>
        <authorList>
            <person name="Heidel A.J."/>
            <person name="Lawal H.M."/>
            <person name="Felder M."/>
            <person name="Schilde C."/>
            <person name="Helps N.R."/>
            <person name="Tunggal B."/>
            <person name="Rivero F."/>
            <person name="John U."/>
            <person name="Schleicher M."/>
            <person name="Eichinger L."/>
            <person name="Platzer M."/>
            <person name="Noegel A.A."/>
            <person name="Schaap P."/>
            <person name="Gloeckner G."/>
        </authorList>
    </citation>
    <scope>NUCLEOTIDE SEQUENCE [LARGE SCALE GENOMIC DNA]</scope>
    <source>
        <strain evidence="2">SH3</strain>
    </source>
</reference>
<protein>
    <submittedName>
        <fullName evidence="1">Uncharacterized protein</fullName>
    </submittedName>
</protein>
<dbReference type="KEGG" id="dfa:DFA_04641"/>